<name>A0ABR2A9S1_9ROSI</name>
<comment type="caution">
    <text evidence="1">The sequence shown here is derived from an EMBL/GenBank/DDBJ whole genome shotgun (WGS) entry which is preliminary data.</text>
</comment>
<evidence type="ECO:0000313" key="2">
    <source>
        <dbReference type="Proteomes" id="UP001396334"/>
    </source>
</evidence>
<dbReference type="Proteomes" id="UP001396334">
    <property type="component" value="Unassembled WGS sequence"/>
</dbReference>
<gene>
    <name evidence="1" type="ORF">V6N11_066310</name>
</gene>
<evidence type="ECO:0000313" key="1">
    <source>
        <dbReference type="EMBL" id="KAK8489522.1"/>
    </source>
</evidence>
<reference evidence="1 2" key="1">
    <citation type="journal article" date="2024" name="G3 (Bethesda)">
        <title>Genome assembly of Hibiscus sabdariffa L. provides insights into metabolisms of medicinal natural products.</title>
        <authorList>
            <person name="Kim T."/>
        </authorList>
    </citation>
    <scope>NUCLEOTIDE SEQUENCE [LARGE SCALE GENOMIC DNA]</scope>
    <source>
        <strain evidence="1">TK-2024</strain>
        <tissue evidence="1">Old leaves</tissue>
    </source>
</reference>
<organism evidence="1 2">
    <name type="scientific">Hibiscus sabdariffa</name>
    <name type="common">roselle</name>
    <dbReference type="NCBI Taxonomy" id="183260"/>
    <lineage>
        <taxon>Eukaryota</taxon>
        <taxon>Viridiplantae</taxon>
        <taxon>Streptophyta</taxon>
        <taxon>Embryophyta</taxon>
        <taxon>Tracheophyta</taxon>
        <taxon>Spermatophyta</taxon>
        <taxon>Magnoliopsida</taxon>
        <taxon>eudicotyledons</taxon>
        <taxon>Gunneridae</taxon>
        <taxon>Pentapetalae</taxon>
        <taxon>rosids</taxon>
        <taxon>malvids</taxon>
        <taxon>Malvales</taxon>
        <taxon>Malvaceae</taxon>
        <taxon>Malvoideae</taxon>
        <taxon>Hibiscus</taxon>
    </lineage>
</organism>
<keyword evidence="2" id="KW-1185">Reference proteome</keyword>
<protein>
    <submittedName>
        <fullName evidence="1">Uncharacterized protein</fullName>
    </submittedName>
</protein>
<proteinExistence type="predicted"/>
<accession>A0ABR2A9S1</accession>
<dbReference type="EMBL" id="JBBPBN010000308">
    <property type="protein sequence ID" value="KAK8489522.1"/>
    <property type="molecule type" value="Genomic_DNA"/>
</dbReference>
<sequence length="101" mass="11275">MKMEPPFAADATAVVAPVKSPASQRCQPPRPFHLFLSWSGFDHPKPQRPSNREWVHASLGTRLATVQRHRSTAPLSRFRRSPRSKVKGVQAYGGSVYGLPR</sequence>